<dbReference type="Pfam" id="PF08352">
    <property type="entry name" value="oligo_HPY"/>
    <property type="match status" value="1"/>
</dbReference>
<dbReference type="InterPro" id="IPR003593">
    <property type="entry name" value="AAA+_ATPase"/>
</dbReference>
<keyword evidence="2" id="KW-0813">Transport</keyword>
<dbReference type="SUPFAM" id="SSF52540">
    <property type="entry name" value="P-loop containing nucleoside triphosphate hydrolases"/>
    <property type="match status" value="1"/>
</dbReference>
<dbReference type="InterPro" id="IPR003439">
    <property type="entry name" value="ABC_transporter-like_ATP-bd"/>
</dbReference>
<dbReference type="FunFam" id="3.40.50.300:FF:000016">
    <property type="entry name" value="Oligopeptide ABC transporter ATP-binding component"/>
    <property type="match status" value="1"/>
</dbReference>
<dbReference type="Proteomes" id="UP000823989">
    <property type="component" value="Unassembled WGS sequence"/>
</dbReference>
<dbReference type="PROSITE" id="PS00211">
    <property type="entry name" value="ABC_TRANSPORTER_1"/>
    <property type="match status" value="1"/>
</dbReference>
<dbReference type="EMBL" id="DXHR01000018">
    <property type="protein sequence ID" value="HIW12526.1"/>
    <property type="molecule type" value="Genomic_DNA"/>
</dbReference>
<evidence type="ECO:0000256" key="4">
    <source>
        <dbReference type="ARBA" id="ARBA00022840"/>
    </source>
</evidence>
<proteinExistence type="inferred from homology"/>
<organism evidence="6 7">
    <name type="scientific">Candidatus Salinicoccus stercoripullorum</name>
    <dbReference type="NCBI Taxonomy" id="2838756"/>
    <lineage>
        <taxon>Bacteria</taxon>
        <taxon>Bacillati</taxon>
        <taxon>Bacillota</taxon>
        <taxon>Bacilli</taxon>
        <taxon>Bacillales</taxon>
        <taxon>Staphylococcaceae</taxon>
        <taxon>Salinicoccus</taxon>
    </lineage>
</organism>
<comment type="similarity">
    <text evidence="1">Belongs to the ABC transporter superfamily.</text>
</comment>
<dbReference type="AlphaFoldDB" id="A0A9D1TZL0"/>
<accession>A0A9D1TZL0</accession>
<feature type="domain" description="ABC transporter" evidence="5">
    <location>
        <begin position="5"/>
        <end position="253"/>
    </location>
</feature>
<dbReference type="PROSITE" id="PS50893">
    <property type="entry name" value="ABC_TRANSPORTER_2"/>
    <property type="match status" value="1"/>
</dbReference>
<dbReference type="GO" id="GO:0055085">
    <property type="term" value="P:transmembrane transport"/>
    <property type="evidence" value="ECO:0007669"/>
    <property type="project" value="UniProtKB-ARBA"/>
</dbReference>
<evidence type="ECO:0000256" key="1">
    <source>
        <dbReference type="ARBA" id="ARBA00005417"/>
    </source>
</evidence>
<dbReference type="GO" id="GO:0016887">
    <property type="term" value="F:ATP hydrolysis activity"/>
    <property type="evidence" value="ECO:0007669"/>
    <property type="project" value="InterPro"/>
</dbReference>
<evidence type="ECO:0000256" key="2">
    <source>
        <dbReference type="ARBA" id="ARBA00022448"/>
    </source>
</evidence>
<dbReference type="GO" id="GO:0015833">
    <property type="term" value="P:peptide transport"/>
    <property type="evidence" value="ECO:0007669"/>
    <property type="project" value="InterPro"/>
</dbReference>
<evidence type="ECO:0000256" key="3">
    <source>
        <dbReference type="ARBA" id="ARBA00022741"/>
    </source>
</evidence>
<keyword evidence="4 6" id="KW-0067">ATP-binding</keyword>
<protein>
    <submittedName>
        <fullName evidence="6">ATP-binding cassette domain-containing protein</fullName>
    </submittedName>
</protein>
<dbReference type="InterPro" id="IPR027417">
    <property type="entry name" value="P-loop_NTPase"/>
</dbReference>
<evidence type="ECO:0000313" key="6">
    <source>
        <dbReference type="EMBL" id="HIW12526.1"/>
    </source>
</evidence>
<evidence type="ECO:0000259" key="5">
    <source>
        <dbReference type="PROSITE" id="PS50893"/>
    </source>
</evidence>
<reference evidence="6" key="1">
    <citation type="journal article" date="2021" name="PeerJ">
        <title>Extensive microbial diversity within the chicken gut microbiome revealed by metagenomics and culture.</title>
        <authorList>
            <person name="Gilroy R."/>
            <person name="Ravi A."/>
            <person name="Getino M."/>
            <person name="Pursley I."/>
            <person name="Horton D.L."/>
            <person name="Alikhan N.F."/>
            <person name="Baker D."/>
            <person name="Gharbi K."/>
            <person name="Hall N."/>
            <person name="Watson M."/>
            <person name="Adriaenssens E.M."/>
            <person name="Foster-Nyarko E."/>
            <person name="Jarju S."/>
            <person name="Secka A."/>
            <person name="Antonio M."/>
            <person name="Oren A."/>
            <person name="Chaudhuri R.R."/>
            <person name="La Ragione R."/>
            <person name="Hildebrand F."/>
            <person name="Pallen M.J."/>
        </authorList>
    </citation>
    <scope>NUCLEOTIDE SEQUENCE</scope>
    <source>
        <strain evidence="6">ChiHjej13B12-752</strain>
    </source>
</reference>
<name>A0A9D1TZL0_9STAP</name>
<dbReference type="InterPro" id="IPR017871">
    <property type="entry name" value="ABC_transporter-like_CS"/>
</dbReference>
<gene>
    <name evidence="6" type="ORF">H9891_05125</name>
</gene>
<keyword evidence="3" id="KW-0547">Nucleotide-binding</keyword>
<dbReference type="PANTHER" id="PTHR43776">
    <property type="entry name" value="TRANSPORT ATP-BINDING PROTEIN"/>
    <property type="match status" value="1"/>
</dbReference>
<dbReference type="InterPro" id="IPR013563">
    <property type="entry name" value="Oligopep_ABC_C"/>
</dbReference>
<evidence type="ECO:0000313" key="7">
    <source>
        <dbReference type="Proteomes" id="UP000823989"/>
    </source>
</evidence>
<dbReference type="InterPro" id="IPR050319">
    <property type="entry name" value="ABC_transp_ATP-bind"/>
</dbReference>
<dbReference type="Pfam" id="PF00005">
    <property type="entry name" value="ABC_tran"/>
    <property type="match status" value="1"/>
</dbReference>
<dbReference type="PANTHER" id="PTHR43776:SF7">
    <property type="entry name" value="D,D-DIPEPTIDE TRANSPORT ATP-BINDING PROTEIN DDPF-RELATED"/>
    <property type="match status" value="1"/>
</dbReference>
<dbReference type="CDD" id="cd03257">
    <property type="entry name" value="ABC_NikE_OppD_transporters"/>
    <property type="match status" value="1"/>
</dbReference>
<dbReference type="Gene3D" id="3.40.50.300">
    <property type="entry name" value="P-loop containing nucleotide triphosphate hydrolases"/>
    <property type="match status" value="1"/>
</dbReference>
<dbReference type="SMART" id="SM00382">
    <property type="entry name" value="AAA"/>
    <property type="match status" value="1"/>
</dbReference>
<sequence length="310" mass="34692">MMTLLEIKDLKVHYPIKGGFFNTVKDHVKAVDGVSINIPEGTTYGLVGESGSGKTTTGKAVMGLNRITAGDILFDGRKLNASGRKVDVRDDIQMIFQDPYSSLNARKRVFDIVAEPIRNYNRKPKNELAEEVLALLDRVGLPRDALYKYPHEFSGGQRQRIGVARAIALNPKLIIADEPVSALDVSVQAQVLNFMQEIQKDMNLTMMFIAHDLGVVRHMCQHIGIMYQGRLVEEGTAEDIFSNPQHIYTKRLIAAIPDTNVDKIERNLEVRQTVKTEYDQNFSDSLDDEGRAFPLQSISETHRVALPVKG</sequence>
<comment type="caution">
    <text evidence="6">The sequence shown here is derived from an EMBL/GenBank/DDBJ whole genome shotgun (WGS) entry which is preliminary data.</text>
</comment>
<dbReference type="GO" id="GO:0005524">
    <property type="term" value="F:ATP binding"/>
    <property type="evidence" value="ECO:0007669"/>
    <property type="project" value="UniProtKB-KW"/>
</dbReference>
<reference evidence="6" key="2">
    <citation type="submission" date="2021-04" db="EMBL/GenBank/DDBJ databases">
        <authorList>
            <person name="Gilroy R."/>
        </authorList>
    </citation>
    <scope>NUCLEOTIDE SEQUENCE</scope>
    <source>
        <strain evidence="6">ChiHjej13B12-752</strain>
    </source>
</reference>